<dbReference type="PANTHER" id="PTHR21137">
    <property type="entry name" value="ODORANT RECEPTOR"/>
    <property type="match status" value="1"/>
</dbReference>
<evidence type="ECO:0000256" key="3">
    <source>
        <dbReference type="ARBA" id="ARBA00022606"/>
    </source>
</evidence>
<keyword evidence="9" id="KW-0807">Transducer</keyword>
<dbReference type="AlphaFoldDB" id="A0A151WY58"/>
<dbReference type="GO" id="GO:0005886">
    <property type="term" value="C:plasma membrane"/>
    <property type="evidence" value="ECO:0007669"/>
    <property type="project" value="UniProtKB-SubCell"/>
</dbReference>
<feature type="transmembrane region" description="Helical" evidence="10">
    <location>
        <begin position="138"/>
        <end position="157"/>
    </location>
</feature>
<evidence type="ECO:0000256" key="6">
    <source>
        <dbReference type="ARBA" id="ARBA00022989"/>
    </source>
</evidence>
<evidence type="ECO:0000256" key="4">
    <source>
        <dbReference type="ARBA" id="ARBA00022692"/>
    </source>
</evidence>
<dbReference type="Proteomes" id="UP000075809">
    <property type="component" value="Unassembled WGS sequence"/>
</dbReference>
<keyword evidence="3" id="KW-0716">Sensory transduction</keyword>
<comment type="subcellular location">
    <subcellularLocation>
        <location evidence="1">Cell membrane</location>
        <topology evidence="1">Multi-pass membrane protein</topology>
    </subcellularLocation>
</comment>
<keyword evidence="5" id="KW-0552">Olfaction</keyword>
<feature type="transmembrane region" description="Helical" evidence="10">
    <location>
        <begin position="48"/>
        <end position="71"/>
    </location>
</feature>
<dbReference type="PANTHER" id="PTHR21137:SF35">
    <property type="entry name" value="ODORANT RECEPTOR 19A-RELATED"/>
    <property type="match status" value="1"/>
</dbReference>
<dbReference type="STRING" id="64791.A0A151WY58"/>
<feature type="transmembrane region" description="Helical" evidence="10">
    <location>
        <begin position="869"/>
        <end position="888"/>
    </location>
</feature>
<feature type="transmembrane region" description="Helical" evidence="10">
    <location>
        <begin position="832"/>
        <end position="857"/>
    </location>
</feature>
<feature type="transmembrane region" description="Helical" evidence="10">
    <location>
        <begin position="447"/>
        <end position="470"/>
    </location>
</feature>
<keyword evidence="7 10" id="KW-0472">Membrane</keyword>
<name>A0A151WY58_9HYME</name>
<proteinExistence type="predicted"/>
<keyword evidence="2" id="KW-1003">Cell membrane</keyword>
<dbReference type="GO" id="GO:0005549">
    <property type="term" value="F:odorant binding"/>
    <property type="evidence" value="ECO:0007669"/>
    <property type="project" value="InterPro"/>
</dbReference>
<feature type="transmembrane region" description="Helical" evidence="10">
    <location>
        <begin position="83"/>
        <end position="101"/>
    </location>
</feature>
<evidence type="ECO:0000256" key="5">
    <source>
        <dbReference type="ARBA" id="ARBA00022725"/>
    </source>
</evidence>
<feature type="transmembrane region" description="Helical" evidence="10">
    <location>
        <begin position="191"/>
        <end position="208"/>
    </location>
</feature>
<evidence type="ECO:0000313" key="12">
    <source>
        <dbReference type="Proteomes" id="UP000075809"/>
    </source>
</evidence>
<evidence type="ECO:0000313" key="11">
    <source>
        <dbReference type="EMBL" id="KYQ52697.1"/>
    </source>
</evidence>
<dbReference type="Pfam" id="PF02949">
    <property type="entry name" value="7tm_6"/>
    <property type="match status" value="3"/>
</dbReference>
<evidence type="ECO:0000256" key="9">
    <source>
        <dbReference type="ARBA" id="ARBA00023224"/>
    </source>
</evidence>
<dbReference type="GO" id="GO:0004984">
    <property type="term" value="F:olfactory receptor activity"/>
    <property type="evidence" value="ECO:0007669"/>
    <property type="project" value="InterPro"/>
</dbReference>
<feature type="transmembrane region" description="Helical" evidence="10">
    <location>
        <begin position="239"/>
        <end position="269"/>
    </location>
</feature>
<keyword evidence="8" id="KW-0675">Receptor</keyword>
<feature type="transmembrane region" description="Helical" evidence="10">
    <location>
        <begin position="316"/>
        <end position="337"/>
    </location>
</feature>
<evidence type="ECO:0000256" key="10">
    <source>
        <dbReference type="SAM" id="Phobius"/>
    </source>
</evidence>
<accession>A0A151WY58</accession>
<evidence type="ECO:0008006" key="13">
    <source>
        <dbReference type="Google" id="ProtNLM"/>
    </source>
</evidence>
<feature type="transmembrane region" description="Helical" evidence="10">
    <location>
        <begin position="926"/>
        <end position="944"/>
    </location>
</feature>
<sequence>MEDFMLFRNHNYKADTEYVVKVAKTLLTPMGIWPLYRDNSKSDKIKNYLQTGVIFGLMCYLLIPHVIYTFFDAEDLTKYMKVVAAQVFSLLAIIKFWTMIINREGIRYCLQQMEMQYRDVKCEEDRLVMMKSAKIGRLFTMMYLGLSYGGALPYHIIMPLLEDRIVKEDNTTQIPLPYLSDYVFFVVKDSPFYEITFVSQILISSIILSTNCGVYSLIATCVMHSCCLFAEMIEKSLNIVFLCEMIGCTIIICFLEFGVLKVFSLLGIIKFWTMIINKNDIKCCLKEMEIQYRDVESEEDRLVMVKNAKVGRQFTMMYLVLLYGGALPYHIIMPLVADKVIKEDNTTHLPLPYLSDYIFFVVEDSPFYEILFVVQIVFSTMILSTNCGVYSLIASCVMHACCLFEIARRHMETLLVDGIDDLHERFNWIITYHMRALRYVEMIENSLTIVFLSEMILCTIIICFLEYGVLKSGKIGDVSYSIDWYMIPTKNVNGLIMVMIRSNRPSTLTAAKMFDISLQSFCDISVCLLKPFGAWPLANDETSKFKIVLHRASMVIATFLLIFIIAPMMVYMMEEKDVFLIIHIMCELLFTLMAFAKYVLLLWHQDRLRFCIDHVANDWRYAIISKERDIMLANARVGRTFGITSVVFMFSCGTLYYLQPIVTPNLVNEDNVTVKLHPSACEFLVFDSKVSPVYEIVYFLQLLSGFTAYSAFCGICSLMANFVAHVCGQCDVLMSLLEELVDGGKHNSGSIDDRIAVVITRHLHLLRIFSRFDAIKTIFNQKSYIVHNTARMIPNEYQETDVKYVFEQSHVVLRMLGIWPSIDKQPNMIEKIINIFLVIVCYLLLHCDTIPGILYYAVVDNEPSEKVKMMPPILYAVMAIAKYSTLLIHEYDIRSCLRHIKEDWGTVVIDDAREVMLSKASNGRRLFILCCTFMYGSGLSYHTIVPLSRGSIVIDENTTIRSFSCPGYYVFFDPQNSPAYEIVFLQQLLCGFVMYTITVAICGLAAVFVMHVCAQMEILMRQMENLVNESEFGQCNIGAKLAVIVEHQIRIQK</sequence>
<protein>
    <recommendedName>
        <fullName evidence="13">Odorant receptor 13a</fullName>
    </recommendedName>
</protein>
<feature type="transmembrane region" description="Helical" evidence="10">
    <location>
        <begin position="992"/>
        <end position="1014"/>
    </location>
</feature>
<evidence type="ECO:0000256" key="1">
    <source>
        <dbReference type="ARBA" id="ARBA00004651"/>
    </source>
</evidence>
<keyword evidence="12" id="KW-1185">Reference proteome</keyword>
<dbReference type="InterPro" id="IPR004117">
    <property type="entry name" value="7tm6_olfct_rcpt"/>
</dbReference>
<gene>
    <name evidence="11" type="ORF">ALC60_08112</name>
</gene>
<feature type="transmembrane region" description="Helical" evidence="10">
    <location>
        <begin position="578"/>
        <end position="600"/>
    </location>
</feature>
<feature type="transmembrane region" description="Helical" evidence="10">
    <location>
        <begin position="552"/>
        <end position="572"/>
    </location>
</feature>
<organism evidence="11 12">
    <name type="scientific">Mycetomoellerius zeteki</name>
    <dbReference type="NCBI Taxonomy" id="64791"/>
    <lineage>
        <taxon>Eukaryota</taxon>
        <taxon>Metazoa</taxon>
        <taxon>Ecdysozoa</taxon>
        <taxon>Arthropoda</taxon>
        <taxon>Hexapoda</taxon>
        <taxon>Insecta</taxon>
        <taxon>Pterygota</taxon>
        <taxon>Neoptera</taxon>
        <taxon>Endopterygota</taxon>
        <taxon>Hymenoptera</taxon>
        <taxon>Apocrita</taxon>
        <taxon>Aculeata</taxon>
        <taxon>Formicoidea</taxon>
        <taxon>Formicidae</taxon>
        <taxon>Myrmicinae</taxon>
        <taxon>Mycetomoellerius</taxon>
    </lineage>
</organism>
<evidence type="ECO:0000256" key="8">
    <source>
        <dbReference type="ARBA" id="ARBA00023170"/>
    </source>
</evidence>
<keyword evidence="6 10" id="KW-1133">Transmembrane helix</keyword>
<evidence type="ECO:0000256" key="7">
    <source>
        <dbReference type="ARBA" id="ARBA00023136"/>
    </source>
</evidence>
<dbReference type="GO" id="GO:0007165">
    <property type="term" value="P:signal transduction"/>
    <property type="evidence" value="ECO:0007669"/>
    <property type="project" value="UniProtKB-KW"/>
</dbReference>
<feature type="transmembrane region" description="Helical" evidence="10">
    <location>
        <begin position="696"/>
        <end position="724"/>
    </location>
</feature>
<keyword evidence="4 10" id="KW-0812">Transmembrane</keyword>
<evidence type="ECO:0000256" key="2">
    <source>
        <dbReference type="ARBA" id="ARBA00022475"/>
    </source>
</evidence>
<dbReference type="EMBL" id="KQ982656">
    <property type="protein sequence ID" value="KYQ52697.1"/>
    <property type="molecule type" value="Genomic_DNA"/>
</dbReference>
<feature type="transmembrane region" description="Helical" evidence="10">
    <location>
        <begin position="637"/>
        <end position="658"/>
    </location>
</feature>
<reference evidence="11 12" key="1">
    <citation type="submission" date="2015-09" db="EMBL/GenBank/DDBJ databases">
        <title>Trachymyrmex zeteki WGS genome.</title>
        <authorList>
            <person name="Nygaard S."/>
            <person name="Hu H."/>
            <person name="Boomsma J."/>
            <person name="Zhang G."/>
        </authorList>
    </citation>
    <scope>NUCLEOTIDE SEQUENCE [LARGE SCALE GENOMIC DNA]</scope>
    <source>
        <strain evidence="11">Tzet28-1</strain>
        <tissue evidence="11">Whole body</tissue>
    </source>
</reference>